<name>X0ZN14_9ZZZZ</name>
<proteinExistence type="predicted"/>
<protein>
    <recommendedName>
        <fullName evidence="2">SprT-like domain-containing protein</fullName>
    </recommendedName>
</protein>
<reference evidence="1" key="1">
    <citation type="journal article" date="2014" name="Front. Microbiol.">
        <title>High frequency of phylogenetically diverse reductive dehalogenase-homologous genes in deep subseafloor sedimentary metagenomes.</title>
        <authorList>
            <person name="Kawai M."/>
            <person name="Futagami T."/>
            <person name="Toyoda A."/>
            <person name="Takaki Y."/>
            <person name="Nishi S."/>
            <person name="Hori S."/>
            <person name="Arai W."/>
            <person name="Tsubouchi T."/>
            <person name="Morono Y."/>
            <person name="Uchiyama I."/>
            <person name="Ito T."/>
            <person name="Fujiyama A."/>
            <person name="Inagaki F."/>
            <person name="Takami H."/>
        </authorList>
    </citation>
    <scope>NUCLEOTIDE SEQUENCE</scope>
    <source>
        <strain evidence="1">Expedition CK06-06</strain>
    </source>
</reference>
<evidence type="ECO:0000313" key="1">
    <source>
        <dbReference type="EMBL" id="GAG70809.1"/>
    </source>
</evidence>
<dbReference type="EMBL" id="BART01000338">
    <property type="protein sequence ID" value="GAG70809.1"/>
    <property type="molecule type" value="Genomic_DNA"/>
</dbReference>
<evidence type="ECO:0008006" key="2">
    <source>
        <dbReference type="Google" id="ProtNLM"/>
    </source>
</evidence>
<gene>
    <name evidence="1" type="ORF">S01H4_01743</name>
</gene>
<dbReference type="AlphaFoldDB" id="X0ZN14"/>
<organism evidence="1">
    <name type="scientific">marine sediment metagenome</name>
    <dbReference type="NCBI Taxonomy" id="412755"/>
    <lineage>
        <taxon>unclassified sequences</taxon>
        <taxon>metagenomes</taxon>
        <taxon>ecological metagenomes</taxon>
    </lineage>
</organism>
<dbReference type="Gene3D" id="3.30.2010.10">
    <property type="entry name" value="Metalloproteases ('zincins'), catalytic domain"/>
    <property type="match status" value="1"/>
</dbReference>
<sequence>MRKYFLYLNGKQFMEMPKQYGIKQDIYMSYNDLIDRYFKDRNLMGKAIPHNRRISILSELINDPKHINSIIRHELTHIKQMRETPSFTLQYKRAMDKYGYKGSPYEVEARQWANKNIPLHRVGTFDIKYQKQLEKWQSESPKEFKSLAEKEKARTIFKPSITKKAVDLIRKRLSKFSG</sequence>
<accession>X0ZN14</accession>
<comment type="caution">
    <text evidence="1">The sequence shown here is derived from an EMBL/GenBank/DDBJ whole genome shotgun (WGS) entry which is preliminary data.</text>
</comment>